<accession>A0A1F7Z0X3</accession>
<protein>
    <submittedName>
        <fullName evidence="1">Uncharacterized protein</fullName>
    </submittedName>
</protein>
<sequence length="69" mass="8280">MLILSNPSLRRWEKKWIKDFQRQKIERQEIKTEIGFLKDDINGIKADLSDAPSRKEFNQLKHEVKTLNI</sequence>
<name>A0A1F7Z0X3_9BACT</name>
<comment type="caution">
    <text evidence="1">The sequence shown here is derived from an EMBL/GenBank/DDBJ whole genome shotgun (WGS) entry which is preliminary data.</text>
</comment>
<proteinExistence type="predicted"/>
<evidence type="ECO:0000313" key="1">
    <source>
        <dbReference type="EMBL" id="OGM33104.1"/>
    </source>
</evidence>
<dbReference type="EMBL" id="MGGR01000023">
    <property type="protein sequence ID" value="OGM33104.1"/>
    <property type="molecule type" value="Genomic_DNA"/>
</dbReference>
<organism evidence="1 2">
    <name type="scientific">Candidatus Woesebacteria bacterium RIFCSPHIGHO2_02_FULL_39_13</name>
    <dbReference type="NCBI Taxonomy" id="1802505"/>
    <lineage>
        <taxon>Bacteria</taxon>
        <taxon>Candidatus Woeseibacteriota</taxon>
    </lineage>
</organism>
<dbReference type="AlphaFoldDB" id="A0A1F7Z0X3"/>
<dbReference type="Proteomes" id="UP000177169">
    <property type="component" value="Unassembled WGS sequence"/>
</dbReference>
<dbReference type="STRING" id="1802505.A3D01_05080"/>
<gene>
    <name evidence="1" type="ORF">A3D01_05080</name>
</gene>
<reference evidence="1 2" key="1">
    <citation type="journal article" date="2016" name="Nat. Commun.">
        <title>Thousands of microbial genomes shed light on interconnected biogeochemical processes in an aquifer system.</title>
        <authorList>
            <person name="Anantharaman K."/>
            <person name="Brown C.T."/>
            <person name="Hug L.A."/>
            <person name="Sharon I."/>
            <person name="Castelle C.J."/>
            <person name="Probst A.J."/>
            <person name="Thomas B.C."/>
            <person name="Singh A."/>
            <person name="Wilkins M.J."/>
            <person name="Karaoz U."/>
            <person name="Brodie E.L."/>
            <person name="Williams K.H."/>
            <person name="Hubbard S.S."/>
            <person name="Banfield J.F."/>
        </authorList>
    </citation>
    <scope>NUCLEOTIDE SEQUENCE [LARGE SCALE GENOMIC DNA]</scope>
</reference>
<evidence type="ECO:0000313" key="2">
    <source>
        <dbReference type="Proteomes" id="UP000177169"/>
    </source>
</evidence>